<keyword evidence="3" id="KW-1185">Reference proteome</keyword>
<name>A0A7C9RAM7_9HYPH</name>
<dbReference type="Proteomes" id="UP000481252">
    <property type="component" value="Unassembled WGS sequence"/>
</dbReference>
<accession>A0A7C9RAM7</accession>
<feature type="signal peptide" evidence="1">
    <location>
        <begin position="1"/>
        <end position="22"/>
    </location>
</feature>
<reference evidence="2 3" key="1">
    <citation type="submission" date="2020-02" db="EMBL/GenBank/DDBJ databases">
        <title>Genome sequence of the type strain CGMCC 1.15528 of Mesorhizobium zhangyense.</title>
        <authorList>
            <person name="Gao J."/>
            <person name="Sun J."/>
        </authorList>
    </citation>
    <scope>NUCLEOTIDE SEQUENCE [LARGE SCALE GENOMIC DNA]</scope>
    <source>
        <strain evidence="2 3">CGMCC 1.15528</strain>
    </source>
</reference>
<dbReference type="EMBL" id="JAAKZG010000014">
    <property type="protein sequence ID" value="NGN44334.1"/>
    <property type="molecule type" value="Genomic_DNA"/>
</dbReference>
<comment type="caution">
    <text evidence="2">The sequence shown here is derived from an EMBL/GenBank/DDBJ whole genome shotgun (WGS) entry which is preliminary data.</text>
</comment>
<organism evidence="2 3">
    <name type="scientific">Mesorhizobium zhangyense</name>
    <dbReference type="NCBI Taxonomy" id="1776730"/>
    <lineage>
        <taxon>Bacteria</taxon>
        <taxon>Pseudomonadati</taxon>
        <taxon>Pseudomonadota</taxon>
        <taxon>Alphaproteobacteria</taxon>
        <taxon>Hyphomicrobiales</taxon>
        <taxon>Phyllobacteriaceae</taxon>
        <taxon>Mesorhizobium</taxon>
    </lineage>
</organism>
<dbReference type="InterPro" id="IPR009333">
    <property type="entry name" value="DUF992"/>
</dbReference>
<dbReference type="AlphaFoldDB" id="A0A7C9RAM7"/>
<evidence type="ECO:0000313" key="3">
    <source>
        <dbReference type="Proteomes" id="UP000481252"/>
    </source>
</evidence>
<protein>
    <submittedName>
        <fullName evidence="2">DUF992 domain-containing protein</fullName>
    </submittedName>
</protein>
<keyword evidence="1" id="KW-0732">Signal</keyword>
<dbReference type="Pfam" id="PF06186">
    <property type="entry name" value="DUF992"/>
    <property type="match status" value="1"/>
</dbReference>
<evidence type="ECO:0000313" key="2">
    <source>
        <dbReference type="EMBL" id="NGN44334.1"/>
    </source>
</evidence>
<proteinExistence type="predicted"/>
<gene>
    <name evidence="2" type="ORF">G6N74_25000</name>
</gene>
<sequence length="159" mass="16271">MMKKFVLAAALFSAVSTLPAHAGSVQLGILDCVVDGGTSYIIGSNKGLACTFKPYNKAYGPDVYSGVISKLGADLGMTHQSSISWAVLATDWDGYGSGALAGKYFGASADASLVTGGGVNVLLGGNSRAFTLQPLSVQTQTGVNVALAVTQLELYKSLK</sequence>
<feature type="chain" id="PRO_5028845322" evidence="1">
    <location>
        <begin position="23"/>
        <end position="159"/>
    </location>
</feature>
<evidence type="ECO:0000256" key="1">
    <source>
        <dbReference type="SAM" id="SignalP"/>
    </source>
</evidence>